<dbReference type="InterPro" id="IPR050469">
    <property type="entry name" value="Diguanylate_Cyclase"/>
</dbReference>
<feature type="transmembrane region" description="Helical" evidence="4">
    <location>
        <begin position="388"/>
        <end position="410"/>
    </location>
</feature>
<comment type="catalytic activity">
    <reaction evidence="3">
        <text>2 GTP = 3',3'-c-di-GMP + 2 diphosphate</text>
        <dbReference type="Rhea" id="RHEA:24898"/>
        <dbReference type="ChEBI" id="CHEBI:33019"/>
        <dbReference type="ChEBI" id="CHEBI:37565"/>
        <dbReference type="ChEBI" id="CHEBI:58805"/>
        <dbReference type="EC" id="2.7.7.65"/>
    </reaction>
</comment>
<dbReference type="Gene3D" id="1.25.40.10">
    <property type="entry name" value="Tetratricopeptide repeat domain"/>
    <property type="match status" value="1"/>
</dbReference>
<dbReference type="InterPro" id="IPR029787">
    <property type="entry name" value="Nucleotide_cyclase"/>
</dbReference>
<dbReference type="FunFam" id="3.30.70.270:FF:000001">
    <property type="entry name" value="Diguanylate cyclase domain protein"/>
    <property type="match status" value="1"/>
</dbReference>
<evidence type="ECO:0000313" key="8">
    <source>
        <dbReference type="Proteomes" id="UP000184520"/>
    </source>
</evidence>
<dbReference type="OrthoDB" id="6191081at2"/>
<evidence type="ECO:0000259" key="6">
    <source>
        <dbReference type="PROSITE" id="PS50887"/>
    </source>
</evidence>
<feature type="chain" id="PRO_5012025151" description="diguanylate cyclase" evidence="5">
    <location>
        <begin position="22"/>
        <end position="583"/>
    </location>
</feature>
<dbReference type="NCBIfam" id="TIGR00254">
    <property type="entry name" value="GGDEF"/>
    <property type="match status" value="1"/>
</dbReference>
<dbReference type="Gene3D" id="3.30.70.270">
    <property type="match status" value="1"/>
</dbReference>
<accession>A0A1M5LY39</accession>
<reference evidence="8" key="1">
    <citation type="submission" date="2016-11" db="EMBL/GenBank/DDBJ databases">
        <authorList>
            <person name="Varghese N."/>
            <person name="Submissions S."/>
        </authorList>
    </citation>
    <scope>NUCLEOTIDE SEQUENCE [LARGE SCALE GENOMIC DNA]</scope>
    <source>
        <strain evidence="8">CGMCC 1.8995</strain>
    </source>
</reference>
<keyword evidence="4" id="KW-0472">Membrane</keyword>
<evidence type="ECO:0000256" key="5">
    <source>
        <dbReference type="SAM" id="SignalP"/>
    </source>
</evidence>
<protein>
    <recommendedName>
        <fullName evidence="2">diguanylate cyclase</fullName>
        <ecNumber evidence="2">2.7.7.65</ecNumber>
    </recommendedName>
</protein>
<feature type="signal peptide" evidence="5">
    <location>
        <begin position="1"/>
        <end position="21"/>
    </location>
</feature>
<name>A0A1M5LY39_9ALTE</name>
<dbReference type="EMBL" id="FQWD01000004">
    <property type="protein sequence ID" value="SHG69313.1"/>
    <property type="molecule type" value="Genomic_DNA"/>
</dbReference>
<dbReference type="GO" id="GO:0052621">
    <property type="term" value="F:diguanylate cyclase activity"/>
    <property type="evidence" value="ECO:0007669"/>
    <property type="project" value="UniProtKB-EC"/>
</dbReference>
<keyword evidence="4" id="KW-1133">Transmembrane helix</keyword>
<evidence type="ECO:0000256" key="4">
    <source>
        <dbReference type="SAM" id="Phobius"/>
    </source>
</evidence>
<dbReference type="InterPro" id="IPR043128">
    <property type="entry name" value="Rev_trsase/Diguanyl_cyclase"/>
</dbReference>
<dbReference type="SUPFAM" id="SSF55073">
    <property type="entry name" value="Nucleotide cyclase"/>
    <property type="match status" value="1"/>
</dbReference>
<sequence>MVKVRVILAIFSLIISQQVNAEEKCQFFDDKVSDRLIQYIKDSDLRAAKLLVDELESICDYGNRNTEQDVLIDIGWLFIFNHDFIYPPKEPIDVDGLADRIRLLPRRYRLISYSVLAEHYILTGDFSDVLNVTNFIENEQRSSLVNSDSNYIYINLSYIYSLVGFTKLAEDYAKKAYEHATSPIEQLRSLIVFQNLRYLHSGEEESGEEELRTEITRLITEITSSIVRAEGYSILTEAELENGDYFSAKEWLEKALTDTKKNGASRHHLNLLITKAELAIKNSEYQEALSTLEDIHGYPLTKIRDFTKVRLFSLEAKVYQYKGDFEGALNLARAEMSLSSEINRKLNDAVVADLLARYNSSEKEREIATLQQEKQLQKTLNSQQKQLILNYILGVATLTLLLLILFILFWRKRKSASHFEYIASYDQLTQVLNRRAINKIAEEKFKSSTLSDFVVAIADIDFFKAINDNYGHNIGDEVLKQFALCAKSVMRKSDYLGRWGGEEWLLLFSDAKPQELRDFYSRLQKSLSALEIDNHTLKITFSMGAVSSSQYSNFADALNEADKLLYKAKNNGRNRLVTSNGEI</sequence>
<evidence type="ECO:0000313" key="7">
    <source>
        <dbReference type="EMBL" id="SHG69313.1"/>
    </source>
</evidence>
<dbReference type="STRING" id="634436.SAMN05216361_2814"/>
<keyword evidence="8" id="KW-1185">Reference proteome</keyword>
<keyword evidence="5" id="KW-0732">Signal</keyword>
<dbReference type="SUPFAM" id="SSF48452">
    <property type="entry name" value="TPR-like"/>
    <property type="match status" value="1"/>
</dbReference>
<dbReference type="RefSeq" id="WP_073323502.1">
    <property type="nucleotide sequence ID" value="NZ_FQWD01000004.1"/>
</dbReference>
<dbReference type="Proteomes" id="UP000184520">
    <property type="component" value="Unassembled WGS sequence"/>
</dbReference>
<dbReference type="Pfam" id="PF00990">
    <property type="entry name" value="GGDEF"/>
    <property type="match status" value="1"/>
</dbReference>
<dbReference type="EC" id="2.7.7.65" evidence="2"/>
<dbReference type="AlphaFoldDB" id="A0A1M5LY39"/>
<evidence type="ECO:0000256" key="3">
    <source>
        <dbReference type="ARBA" id="ARBA00034247"/>
    </source>
</evidence>
<gene>
    <name evidence="7" type="ORF">SAMN05216361_2814</name>
</gene>
<dbReference type="PANTHER" id="PTHR45138:SF9">
    <property type="entry name" value="DIGUANYLATE CYCLASE DGCM-RELATED"/>
    <property type="match status" value="1"/>
</dbReference>
<proteinExistence type="predicted"/>
<organism evidence="7 8">
    <name type="scientific">Marisediminitalea aggregata</name>
    <dbReference type="NCBI Taxonomy" id="634436"/>
    <lineage>
        <taxon>Bacteria</taxon>
        <taxon>Pseudomonadati</taxon>
        <taxon>Pseudomonadota</taxon>
        <taxon>Gammaproteobacteria</taxon>
        <taxon>Alteromonadales</taxon>
        <taxon>Alteromonadaceae</taxon>
        <taxon>Marisediminitalea</taxon>
    </lineage>
</organism>
<comment type="cofactor">
    <cofactor evidence="1">
        <name>Mg(2+)</name>
        <dbReference type="ChEBI" id="CHEBI:18420"/>
    </cofactor>
</comment>
<keyword evidence="4" id="KW-0812">Transmembrane</keyword>
<dbReference type="CDD" id="cd01949">
    <property type="entry name" value="GGDEF"/>
    <property type="match status" value="1"/>
</dbReference>
<dbReference type="PANTHER" id="PTHR45138">
    <property type="entry name" value="REGULATORY COMPONENTS OF SENSORY TRANSDUCTION SYSTEM"/>
    <property type="match status" value="1"/>
</dbReference>
<dbReference type="InterPro" id="IPR000160">
    <property type="entry name" value="GGDEF_dom"/>
</dbReference>
<dbReference type="InterPro" id="IPR011990">
    <property type="entry name" value="TPR-like_helical_dom_sf"/>
</dbReference>
<feature type="domain" description="GGDEF" evidence="6">
    <location>
        <begin position="451"/>
        <end position="581"/>
    </location>
</feature>
<dbReference type="SMART" id="SM00267">
    <property type="entry name" value="GGDEF"/>
    <property type="match status" value="1"/>
</dbReference>
<dbReference type="PROSITE" id="PS50887">
    <property type="entry name" value="GGDEF"/>
    <property type="match status" value="1"/>
</dbReference>
<evidence type="ECO:0000256" key="1">
    <source>
        <dbReference type="ARBA" id="ARBA00001946"/>
    </source>
</evidence>
<evidence type="ECO:0000256" key="2">
    <source>
        <dbReference type="ARBA" id="ARBA00012528"/>
    </source>
</evidence>